<dbReference type="RefSeq" id="WP_190766857.1">
    <property type="nucleotide sequence ID" value="NZ_JACXLD010000017.1"/>
</dbReference>
<evidence type="ECO:0000313" key="2">
    <source>
        <dbReference type="EMBL" id="MBD2860244.1"/>
    </source>
</evidence>
<dbReference type="AlphaFoldDB" id="A0A927C3Q0"/>
<dbReference type="InterPro" id="IPR029058">
    <property type="entry name" value="AB_hydrolase_fold"/>
</dbReference>
<feature type="domain" description="Alpha/beta hydrolase fold-3" evidence="1">
    <location>
        <begin position="92"/>
        <end position="141"/>
    </location>
</feature>
<evidence type="ECO:0000313" key="3">
    <source>
        <dbReference type="Proteomes" id="UP000610558"/>
    </source>
</evidence>
<dbReference type="GO" id="GO:0016787">
    <property type="term" value="F:hydrolase activity"/>
    <property type="evidence" value="ECO:0007669"/>
    <property type="project" value="UniProtKB-KW"/>
</dbReference>
<proteinExistence type="predicted"/>
<evidence type="ECO:0000259" key="1">
    <source>
        <dbReference type="Pfam" id="PF07859"/>
    </source>
</evidence>
<keyword evidence="3" id="KW-1185">Reference proteome</keyword>
<organism evidence="2 3">
    <name type="scientific">Spongiibacter pelagi</name>
    <dbReference type="NCBI Taxonomy" id="2760804"/>
    <lineage>
        <taxon>Bacteria</taxon>
        <taxon>Pseudomonadati</taxon>
        <taxon>Pseudomonadota</taxon>
        <taxon>Gammaproteobacteria</taxon>
        <taxon>Cellvibrionales</taxon>
        <taxon>Spongiibacteraceae</taxon>
        <taxon>Spongiibacter</taxon>
    </lineage>
</organism>
<gene>
    <name evidence="2" type="ORF">IB286_14680</name>
</gene>
<dbReference type="Pfam" id="PF07859">
    <property type="entry name" value="Abhydrolase_3"/>
    <property type="match status" value="1"/>
</dbReference>
<reference evidence="2" key="1">
    <citation type="submission" date="2020-09" db="EMBL/GenBank/DDBJ databases">
        <authorList>
            <person name="Yoon J.-W."/>
        </authorList>
    </citation>
    <scope>NUCLEOTIDE SEQUENCE</scope>
    <source>
        <strain evidence="2">KMU-158</strain>
    </source>
</reference>
<dbReference type="Gene3D" id="3.40.50.1820">
    <property type="entry name" value="alpha/beta hydrolase"/>
    <property type="match status" value="1"/>
</dbReference>
<accession>A0A927C3Q0</accession>
<keyword evidence="2" id="KW-0378">Hydrolase</keyword>
<dbReference type="InterPro" id="IPR013094">
    <property type="entry name" value="AB_hydrolase_3"/>
</dbReference>
<name>A0A927C3Q0_9GAMM</name>
<comment type="caution">
    <text evidence="2">The sequence shown here is derived from an EMBL/GenBank/DDBJ whole genome shotgun (WGS) entry which is preliminary data.</text>
</comment>
<dbReference type="SUPFAM" id="SSF53474">
    <property type="entry name" value="alpha/beta-Hydrolases"/>
    <property type="match status" value="1"/>
</dbReference>
<dbReference type="EMBL" id="JACXLD010000017">
    <property type="protein sequence ID" value="MBD2860244.1"/>
    <property type="molecule type" value="Genomic_DNA"/>
</dbReference>
<protein>
    <submittedName>
        <fullName evidence="2">Alpha/beta hydrolase fold domain-containing protein</fullName>
    </submittedName>
</protein>
<dbReference type="Proteomes" id="UP000610558">
    <property type="component" value="Unassembled WGS sequence"/>
</dbReference>
<sequence>MSQTTTNSTLNIQEKNLRLSFKSRLTVLLMRLIGKRYLGHMMQASLKRMGNFQVMTAGMKWPEVKGVSISYEIIGRSPGHVIGELDTEKPFLLWLHGGAFILPAAPNAHLYTAGKLCRALGANGFLPDYRLAPTNPFPACLGNI</sequence>